<dbReference type="SUPFAM" id="SSF88723">
    <property type="entry name" value="PIN domain-like"/>
    <property type="match status" value="1"/>
</dbReference>
<keyword evidence="3" id="KW-1185">Reference proteome</keyword>
<feature type="domain" description="PIN" evidence="1">
    <location>
        <begin position="3"/>
        <end position="123"/>
    </location>
</feature>
<dbReference type="Gene3D" id="3.40.50.1010">
    <property type="entry name" value="5'-nuclease"/>
    <property type="match status" value="1"/>
</dbReference>
<dbReference type="RefSeq" id="WP_210296984.1">
    <property type="nucleotide sequence ID" value="NZ_JACIEZ010000006.1"/>
</dbReference>
<evidence type="ECO:0000313" key="2">
    <source>
        <dbReference type="EMBL" id="MBB4065810.1"/>
    </source>
</evidence>
<dbReference type="InterPro" id="IPR029060">
    <property type="entry name" value="PIN-like_dom_sf"/>
</dbReference>
<proteinExistence type="predicted"/>
<dbReference type="AlphaFoldDB" id="A0A7W6NKT8"/>
<comment type="caution">
    <text evidence="2">The sequence shown here is derived from an EMBL/GenBank/DDBJ whole genome shotgun (WGS) entry which is preliminary data.</text>
</comment>
<protein>
    <submittedName>
        <fullName evidence="2">Putative nucleic acid-binding protein</fullName>
    </submittedName>
</protein>
<dbReference type="EMBL" id="JACIEZ010000006">
    <property type="protein sequence ID" value="MBB4065810.1"/>
    <property type="molecule type" value="Genomic_DNA"/>
</dbReference>
<dbReference type="CDD" id="cd09854">
    <property type="entry name" value="PIN_VapC-like"/>
    <property type="match status" value="1"/>
</dbReference>
<dbReference type="Pfam" id="PF01850">
    <property type="entry name" value="PIN"/>
    <property type="match status" value="1"/>
</dbReference>
<sequence>MRIYLDANIFIRAMEKLDPVASRLEALILAEMPRDGMLVTAEFTLSELLVKPYRDQNAALILQYEDLLTEGGLISLFPLTRPVYRLSAQLRASNRGLKLPDALHLAAAAAAGCSHFLTGDEGIRPSQLEADGLDDFRDLAILRPDLATLDALLKSLDP</sequence>
<reference evidence="2 3" key="1">
    <citation type="submission" date="2020-08" db="EMBL/GenBank/DDBJ databases">
        <title>Genomic Encyclopedia of Type Strains, Phase IV (KMG-IV): sequencing the most valuable type-strain genomes for metagenomic binning, comparative biology and taxonomic classification.</title>
        <authorList>
            <person name="Goeker M."/>
        </authorList>
    </citation>
    <scope>NUCLEOTIDE SEQUENCE [LARGE SCALE GENOMIC DNA]</scope>
    <source>
        <strain evidence="2 3">DSM 29853</strain>
    </source>
</reference>
<evidence type="ECO:0000259" key="1">
    <source>
        <dbReference type="Pfam" id="PF01850"/>
    </source>
</evidence>
<gene>
    <name evidence="2" type="ORF">GGR23_003018</name>
</gene>
<accession>A0A7W6NKT8</accession>
<dbReference type="InterPro" id="IPR002716">
    <property type="entry name" value="PIN_dom"/>
</dbReference>
<evidence type="ECO:0000313" key="3">
    <source>
        <dbReference type="Proteomes" id="UP000528286"/>
    </source>
</evidence>
<name>A0A7W6NKT8_9HYPH</name>
<organism evidence="2 3">
    <name type="scientific">Gellertiella hungarica</name>
    <dbReference type="NCBI Taxonomy" id="1572859"/>
    <lineage>
        <taxon>Bacteria</taxon>
        <taxon>Pseudomonadati</taxon>
        <taxon>Pseudomonadota</taxon>
        <taxon>Alphaproteobacteria</taxon>
        <taxon>Hyphomicrobiales</taxon>
        <taxon>Rhizobiaceae</taxon>
        <taxon>Gellertiella</taxon>
    </lineage>
</organism>
<dbReference type="Proteomes" id="UP000528286">
    <property type="component" value="Unassembled WGS sequence"/>
</dbReference>